<dbReference type="GO" id="GO:0046452">
    <property type="term" value="P:dihydrofolate metabolic process"/>
    <property type="evidence" value="ECO:0007669"/>
    <property type="project" value="TreeGrafter"/>
</dbReference>
<dbReference type="UniPathway" id="UPA00077">
    <property type="reaction ID" value="UER00158"/>
</dbReference>
<dbReference type="AlphaFoldDB" id="A0A5S5C226"/>
<dbReference type="SUPFAM" id="SSF53597">
    <property type="entry name" value="Dihydrofolate reductase-like"/>
    <property type="match status" value="1"/>
</dbReference>
<dbReference type="PIRSF" id="PIRSF000194">
    <property type="entry name" value="DHFR"/>
    <property type="match status" value="1"/>
</dbReference>
<dbReference type="PRINTS" id="PR00070">
    <property type="entry name" value="DHFR"/>
</dbReference>
<dbReference type="PANTHER" id="PTHR48069">
    <property type="entry name" value="DIHYDROFOLATE REDUCTASE"/>
    <property type="match status" value="1"/>
</dbReference>
<comment type="function">
    <text evidence="7 8">Key enzyme in folate metabolism. Catalyzes an essential reaction for de novo glycine and purine synthesis, and for DNA precursor synthesis.</text>
</comment>
<comment type="catalytic activity">
    <reaction evidence="8">
        <text>(6S)-5,6,7,8-tetrahydrofolate + NADP(+) = 7,8-dihydrofolate + NADPH + H(+)</text>
        <dbReference type="Rhea" id="RHEA:15009"/>
        <dbReference type="ChEBI" id="CHEBI:15378"/>
        <dbReference type="ChEBI" id="CHEBI:57451"/>
        <dbReference type="ChEBI" id="CHEBI:57453"/>
        <dbReference type="ChEBI" id="CHEBI:57783"/>
        <dbReference type="ChEBI" id="CHEBI:58349"/>
        <dbReference type="EC" id="1.5.1.3"/>
    </reaction>
</comment>
<dbReference type="PANTHER" id="PTHR48069:SF3">
    <property type="entry name" value="DIHYDROFOLATE REDUCTASE"/>
    <property type="match status" value="1"/>
</dbReference>
<dbReference type="GO" id="GO:0004146">
    <property type="term" value="F:dihydrofolate reductase activity"/>
    <property type="evidence" value="ECO:0007669"/>
    <property type="project" value="UniProtKB-EC"/>
</dbReference>
<reference evidence="10 11" key="1">
    <citation type="submission" date="2019-07" db="EMBL/GenBank/DDBJ databases">
        <title>Genomic Encyclopedia of Type Strains, Phase III (KMG-III): the genomes of soil and plant-associated and newly described type strains.</title>
        <authorList>
            <person name="Whitman W."/>
        </authorList>
    </citation>
    <scope>NUCLEOTIDE SEQUENCE [LARGE SCALE GENOMIC DNA]</scope>
    <source>
        <strain evidence="10 11">BL24</strain>
    </source>
</reference>
<evidence type="ECO:0000313" key="10">
    <source>
        <dbReference type="EMBL" id="TYP72522.1"/>
    </source>
</evidence>
<keyword evidence="4 8" id="KW-0554">One-carbon metabolism</keyword>
<evidence type="ECO:0000256" key="2">
    <source>
        <dbReference type="ARBA" id="ARBA00009539"/>
    </source>
</evidence>
<dbReference type="EC" id="1.5.1.3" evidence="3 8"/>
<comment type="caution">
    <text evidence="10">The sequence shown here is derived from an EMBL/GenBank/DDBJ whole genome shotgun (WGS) entry which is preliminary data.</text>
</comment>
<dbReference type="InterPro" id="IPR001796">
    <property type="entry name" value="DHFR_dom"/>
</dbReference>
<dbReference type="CDD" id="cd00209">
    <property type="entry name" value="DHFR"/>
    <property type="match status" value="1"/>
</dbReference>
<proteinExistence type="inferred from homology"/>
<dbReference type="GO" id="GO:0005829">
    <property type="term" value="C:cytosol"/>
    <property type="evidence" value="ECO:0007669"/>
    <property type="project" value="TreeGrafter"/>
</dbReference>
<dbReference type="Pfam" id="PF00186">
    <property type="entry name" value="DHFR_1"/>
    <property type="match status" value="1"/>
</dbReference>
<name>A0A5S5C226_9BACL</name>
<dbReference type="FunFam" id="3.40.430.10:FF:000001">
    <property type="entry name" value="Dihydrofolate reductase"/>
    <property type="match status" value="1"/>
</dbReference>
<evidence type="ECO:0000256" key="6">
    <source>
        <dbReference type="ARBA" id="ARBA00023002"/>
    </source>
</evidence>
<keyword evidence="5 8" id="KW-0521">NADP</keyword>
<keyword evidence="11" id="KW-1185">Reference proteome</keyword>
<dbReference type="RefSeq" id="WP_148931144.1">
    <property type="nucleotide sequence ID" value="NZ_VNHS01000008.1"/>
</dbReference>
<dbReference type="InterPro" id="IPR024072">
    <property type="entry name" value="DHFR-like_dom_sf"/>
</dbReference>
<evidence type="ECO:0000256" key="7">
    <source>
        <dbReference type="ARBA" id="ARBA00025067"/>
    </source>
</evidence>
<accession>A0A5S5C226</accession>
<evidence type="ECO:0000256" key="4">
    <source>
        <dbReference type="ARBA" id="ARBA00022563"/>
    </source>
</evidence>
<dbReference type="EMBL" id="VNHS01000008">
    <property type="protein sequence ID" value="TYP72522.1"/>
    <property type="molecule type" value="Genomic_DNA"/>
</dbReference>
<dbReference type="InterPro" id="IPR012259">
    <property type="entry name" value="DHFR"/>
</dbReference>
<evidence type="ECO:0000256" key="8">
    <source>
        <dbReference type="PIRNR" id="PIRNR000194"/>
    </source>
</evidence>
<dbReference type="Gene3D" id="3.40.430.10">
    <property type="entry name" value="Dihydrofolate Reductase, subunit A"/>
    <property type="match status" value="1"/>
</dbReference>
<evidence type="ECO:0000256" key="3">
    <source>
        <dbReference type="ARBA" id="ARBA00012856"/>
    </source>
</evidence>
<dbReference type="GO" id="GO:0070401">
    <property type="term" value="F:NADP+ binding"/>
    <property type="evidence" value="ECO:0007669"/>
    <property type="project" value="UniProtKB-ARBA"/>
</dbReference>
<evidence type="ECO:0000259" key="9">
    <source>
        <dbReference type="PROSITE" id="PS51330"/>
    </source>
</evidence>
<evidence type="ECO:0000313" key="11">
    <source>
        <dbReference type="Proteomes" id="UP000323257"/>
    </source>
</evidence>
<protein>
    <recommendedName>
        <fullName evidence="3 8">Dihydrofolate reductase</fullName>
        <ecNumber evidence="3 8">1.5.1.3</ecNumber>
    </recommendedName>
</protein>
<organism evidence="10 11">
    <name type="scientific">Paenibacillus methanolicus</name>
    <dbReference type="NCBI Taxonomy" id="582686"/>
    <lineage>
        <taxon>Bacteria</taxon>
        <taxon>Bacillati</taxon>
        <taxon>Bacillota</taxon>
        <taxon>Bacilli</taxon>
        <taxon>Bacillales</taxon>
        <taxon>Paenibacillaceae</taxon>
        <taxon>Paenibacillus</taxon>
    </lineage>
</organism>
<feature type="domain" description="DHFR" evidence="9">
    <location>
        <begin position="2"/>
        <end position="163"/>
    </location>
</feature>
<sequence>MAVIQIAAMARNRAIGLDNKLLWRLPAEMAHFKQTTTGKTVLMGRKTFESLGRPLPNRRNVVLSREMKQAPEGCELVRSVDEALENYYNGLYGEDLMVIGGANIYAQMLPFSHKILLTEVEADFEADAFFPLLTESDWQVSSRDCRVADEKNAYDFCILTYDRIAPF</sequence>
<gene>
    <name evidence="10" type="ORF">BCM02_108177</name>
</gene>
<dbReference type="Proteomes" id="UP000323257">
    <property type="component" value="Unassembled WGS sequence"/>
</dbReference>
<dbReference type="GO" id="GO:0006730">
    <property type="term" value="P:one-carbon metabolic process"/>
    <property type="evidence" value="ECO:0007669"/>
    <property type="project" value="UniProtKB-KW"/>
</dbReference>
<dbReference type="OrthoDB" id="9804315at2"/>
<dbReference type="PROSITE" id="PS51330">
    <property type="entry name" value="DHFR_2"/>
    <property type="match status" value="1"/>
</dbReference>
<comment type="pathway">
    <text evidence="1 8">Cofactor biosynthesis; tetrahydrofolate biosynthesis; 5,6,7,8-tetrahydrofolate from 7,8-dihydrofolate: step 1/1.</text>
</comment>
<evidence type="ECO:0000256" key="1">
    <source>
        <dbReference type="ARBA" id="ARBA00004903"/>
    </source>
</evidence>
<dbReference type="GO" id="GO:0046654">
    <property type="term" value="P:tetrahydrofolate biosynthetic process"/>
    <property type="evidence" value="ECO:0007669"/>
    <property type="project" value="UniProtKB-UniPathway"/>
</dbReference>
<dbReference type="GO" id="GO:0046655">
    <property type="term" value="P:folic acid metabolic process"/>
    <property type="evidence" value="ECO:0007669"/>
    <property type="project" value="TreeGrafter"/>
</dbReference>
<keyword evidence="6 8" id="KW-0560">Oxidoreductase</keyword>
<evidence type="ECO:0000256" key="5">
    <source>
        <dbReference type="ARBA" id="ARBA00022857"/>
    </source>
</evidence>
<comment type="similarity">
    <text evidence="2 8">Belongs to the dihydrofolate reductase family.</text>
</comment>